<dbReference type="AlphaFoldDB" id="A0A2R5GEP1"/>
<dbReference type="FunCoup" id="A0A2R5GEP1">
    <property type="interactions" value="417"/>
</dbReference>
<evidence type="ECO:0000259" key="9">
    <source>
        <dbReference type="Pfam" id="PF02374"/>
    </source>
</evidence>
<dbReference type="EMBL" id="BEYU01000057">
    <property type="protein sequence ID" value="GBG29407.1"/>
    <property type="molecule type" value="Genomic_DNA"/>
</dbReference>
<dbReference type="GO" id="GO:0005524">
    <property type="term" value="F:ATP binding"/>
    <property type="evidence" value="ECO:0007669"/>
    <property type="project" value="UniProtKB-UniRule"/>
</dbReference>
<evidence type="ECO:0000256" key="7">
    <source>
        <dbReference type="ARBA" id="ARBA00022840"/>
    </source>
</evidence>
<dbReference type="InParanoid" id="A0A2R5GEP1"/>
<feature type="binding site" evidence="8">
    <location>
        <position position="261"/>
    </location>
    <ligand>
        <name>ATP</name>
        <dbReference type="ChEBI" id="CHEBI:30616"/>
    </ligand>
</feature>
<accession>A0A2R5GEP1</accession>
<comment type="function">
    <text evidence="8">ATPase required for the post-translational delivery of tail-anchored (TA) proteins to the endoplasmic reticulum. Recognizes and selectively binds the transmembrane domain of TA proteins in the cytosol. This complex then targets to the endoplasmic reticulum by membrane-bound receptors, where the tail-anchored protein is released for insertion. This process is regulated by ATP binding and hydrolysis. ATP binding drives the homodimer towards the closed dimer state, facilitating recognition of newly synthesized TA membrane proteins. ATP hydrolysis is required for insertion. Subsequently, the homodimer reverts towards the open dimer state, lowering its affinity for the membrane-bound receptor, and returning it to the cytosol to initiate a new round of targeting.</text>
</comment>
<dbReference type="InterPro" id="IPR025723">
    <property type="entry name" value="ArsA/GET3_ATPase-like"/>
</dbReference>
<dbReference type="SUPFAM" id="SSF52540">
    <property type="entry name" value="P-loop containing nucleoside triphosphate hydrolases"/>
    <property type="match status" value="1"/>
</dbReference>
<feature type="active site" evidence="8">
    <location>
        <position position="57"/>
    </location>
</feature>
<evidence type="ECO:0000256" key="8">
    <source>
        <dbReference type="HAMAP-Rule" id="MF_03112"/>
    </source>
</evidence>
<keyword evidence="3 8" id="KW-0963">Cytoplasm</keyword>
<keyword evidence="5 8" id="KW-0378">Hydrolase</keyword>
<dbReference type="CDD" id="cd02035">
    <property type="entry name" value="ArsA"/>
    <property type="match status" value="1"/>
</dbReference>
<dbReference type="Pfam" id="PF02374">
    <property type="entry name" value="ArsA_ATPase"/>
    <property type="match status" value="1"/>
</dbReference>
<comment type="similarity">
    <text evidence="1 8">Belongs to the arsA ATPase family.</text>
</comment>
<evidence type="ECO:0000313" key="11">
    <source>
        <dbReference type="Proteomes" id="UP000241890"/>
    </source>
</evidence>
<comment type="subcellular location">
    <subcellularLocation>
        <location evidence="8">Cytoplasm</location>
    </subcellularLocation>
    <subcellularLocation>
        <location evidence="8">Endoplasmic reticulum</location>
    </subcellularLocation>
</comment>
<dbReference type="GO" id="GO:0043529">
    <property type="term" value="C:GET complex"/>
    <property type="evidence" value="ECO:0007669"/>
    <property type="project" value="TreeGrafter"/>
</dbReference>
<keyword evidence="7 8" id="KW-0067">ATP-binding</keyword>
<feature type="domain" description="ArsA/GET3 Anion-transporting ATPase-like" evidence="9">
    <location>
        <begin position="21"/>
        <end position="321"/>
    </location>
</feature>
<dbReference type="PANTHER" id="PTHR10803">
    <property type="entry name" value="ARSENICAL PUMP-DRIVING ATPASE ARSENITE-TRANSLOCATING ATPASE"/>
    <property type="match status" value="1"/>
</dbReference>
<proteinExistence type="inferred from homology"/>
<keyword evidence="11" id="KW-1185">Reference proteome</keyword>
<reference evidence="10 11" key="1">
    <citation type="submission" date="2017-12" db="EMBL/GenBank/DDBJ databases">
        <title>Sequencing, de novo assembly and annotation of complete genome of a new Thraustochytrid species, strain FCC1311.</title>
        <authorList>
            <person name="Sedici K."/>
            <person name="Godart F."/>
            <person name="Aiese Cigliano R."/>
            <person name="Sanseverino W."/>
            <person name="Barakat M."/>
            <person name="Ortet P."/>
            <person name="Marechal E."/>
            <person name="Cagnac O."/>
            <person name="Amato A."/>
        </authorList>
    </citation>
    <scope>NUCLEOTIDE SEQUENCE [LARGE SCALE GENOMIC DNA]</scope>
</reference>
<sequence>MADEEDCAPTVQNLLDQTSLQWIFVGGKGGVGKTTTTCSIGVLLSQVRRKVLIVSTDPAHNLSDAFCQKFTHEPTLVEGFSNLYCMEIEPASMTSEASVDSLGLGEESAMQSMFKELGGAMPGIDEAMSFTEIMKSVQKMDYDVICFDTAPTGHTLRLLRFPTTLQTAFEKLMELKNKYGGMLNQAAAMMGQNGQGMENALLSKLEETQRVIGEVNKTFRNPDKTTFVCVCIPEFLSVYETERLVQELTKYEIDVHNIVVNQVLFAEPDACRKLLARKRMQDKYLDQIHDLYEDFNVTVMPMRDNEVRGGEALKAFSQYLINPYRPDKTVDGVASSPQVVKFLAEKFDLDKDKVFSALDEQGLTVPRLD</sequence>
<feature type="binding site" evidence="8">
    <location>
        <begin position="28"/>
        <end position="35"/>
    </location>
    <ligand>
        <name>ATP</name>
        <dbReference type="ChEBI" id="CHEBI:30616"/>
    </ligand>
</feature>
<keyword evidence="6 8" id="KW-0256">Endoplasmic reticulum</keyword>
<feature type="binding site" evidence="8">
    <location>
        <position position="234"/>
    </location>
    <ligand>
        <name>ATP</name>
        <dbReference type="ChEBI" id="CHEBI:30616"/>
    </ligand>
</feature>
<dbReference type="FunFam" id="3.40.50.300:FF:000235">
    <property type="entry name" value="ATPase ASNA1"/>
    <property type="match status" value="1"/>
</dbReference>
<protein>
    <recommendedName>
        <fullName evidence="8">ATPase ASNA1 homolog</fullName>
        <ecNumber evidence="8">3.6.-.-</ecNumber>
    </recommendedName>
    <alternativeName>
        <fullName evidence="8">Arsenical pump-driving ATPase homolog</fullName>
    </alternativeName>
    <alternativeName>
        <fullName evidence="8">Arsenite-stimulated ATPase</fullName>
    </alternativeName>
</protein>
<dbReference type="NCBIfam" id="TIGR00345">
    <property type="entry name" value="GET3_arsA_TRC40"/>
    <property type="match status" value="1"/>
</dbReference>
<keyword evidence="2 8" id="KW-0813">Transport</keyword>
<organism evidence="10 11">
    <name type="scientific">Hondaea fermentalgiana</name>
    <dbReference type="NCBI Taxonomy" id="2315210"/>
    <lineage>
        <taxon>Eukaryota</taxon>
        <taxon>Sar</taxon>
        <taxon>Stramenopiles</taxon>
        <taxon>Bigyra</taxon>
        <taxon>Labyrinthulomycetes</taxon>
        <taxon>Thraustochytrida</taxon>
        <taxon>Thraustochytriidae</taxon>
        <taxon>Hondaea</taxon>
    </lineage>
</organism>
<dbReference type="InterPro" id="IPR027542">
    <property type="entry name" value="ATPase_ArsA/GET3_euk"/>
</dbReference>
<evidence type="ECO:0000256" key="1">
    <source>
        <dbReference type="ARBA" id="ARBA00011040"/>
    </source>
</evidence>
<evidence type="ECO:0000256" key="3">
    <source>
        <dbReference type="ARBA" id="ARBA00022490"/>
    </source>
</evidence>
<dbReference type="PANTHER" id="PTHR10803:SF3">
    <property type="entry name" value="ATPASE GET3"/>
    <property type="match status" value="1"/>
</dbReference>
<gene>
    <name evidence="10" type="ORF">FCC1311_056282</name>
</gene>
<dbReference type="Proteomes" id="UP000241890">
    <property type="component" value="Unassembled WGS sequence"/>
</dbReference>
<comment type="caution">
    <text evidence="10">The sequence shown here is derived from an EMBL/GenBank/DDBJ whole genome shotgun (WGS) entry which is preliminary data.</text>
</comment>
<dbReference type="OrthoDB" id="1770at2759"/>
<comment type="caution">
    <text evidence="8">Lacks conserved residue(s) required for the propagation of feature annotation.</text>
</comment>
<evidence type="ECO:0000313" key="10">
    <source>
        <dbReference type="EMBL" id="GBG29407.1"/>
    </source>
</evidence>
<name>A0A2R5GEP1_9STRA</name>
<dbReference type="InterPro" id="IPR027417">
    <property type="entry name" value="P-loop_NTPase"/>
</dbReference>
<evidence type="ECO:0000256" key="2">
    <source>
        <dbReference type="ARBA" id="ARBA00022448"/>
    </source>
</evidence>
<keyword evidence="4 8" id="KW-0547">Nucleotide-binding</keyword>
<dbReference type="EC" id="3.6.-.-" evidence="8"/>
<dbReference type="InterPro" id="IPR016300">
    <property type="entry name" value="ATPase_ArsA/GET3"/>
</dbReference>
<dbReference type="GO" id="GO:0016887">
    <property type="term" value="F:ATP hydrolysis activity"/>
    <property type="evidence" value="ECO:0007669"/>
    <property type="project" value="InterPro"/>
</dbReference>
<dbReference type="Gene3D" id="3.40.50.300">
    <property type="entry name" value="P-loop containing nucleotide triphosphate hydrolases"/>
    <property type="match status" value="1"/>
</dbReference>
<evidence type="ECO:0000256" key="6">
    <source>
        <dbReference type="ARBA" id="ARBA00022824"/>
    </source>
</evidence>
<dbReference type="HAMAP" id="MF_03112">
    <property type="entry name" value="Asna1_Get3"/>
    <property type="match status" value="1"/>
</dbReference>
<dbReference type="GO" id="GO:0071816">
    <property type="term" value="P:tail-anchored membrane protein insertion into ER membrane"/>
    <property type="evidence" value="ECO:0007669"/>
    <property type="project" value="TreeGrafter"/>
</dbReference>
<comment type="subunit">
    <text evidence="8">Homodimer.</text>
</comment>
<evidence type="ECO:0000256" key="5">
    <source>
        <dbReference type="ARBA" id="ARBA00022801"/>
    </source>
</evidence>
<evidence type="ECO:0000256" key="4">
    <source>
        <dbReference type="ARBA" id="ARBA00022741"/>
    </source>
</evidence>